<evidence type="ECO:0000313" key="11">
    <source>
        <dbReference type="Proteomes" id="UP000030361"/>
    </source>
</evidence>
<dbReference type="InterPro" id="IPR001901">
    <property type="entry name" value="Translocase_SecE/Sec61-g"/>
</dbReference>
<dbReference type="EMBL" id="CP018906">
    <property type="protein sequence ID" value="AQW21795.1"/>
    <property type="molecule type" value="Genomic_DNA"/>
</dbReference>
<dbReference type="GO" id="GO:0043952">
    <property type="term" value="P:protein transport by the Sec complex"/>
    <property type="evidence" value="ECO:0007669"/>
    <property type="project" value="UniProtKB-UniRule"/>
</dbReference>
<evidence type="ECO:0000256" key="3">
    <source>
        <dbReference type="ARBA" id="ARBA00022475"/>
    </source>
</evidence>
<keyword evidence="5 9" id="KW-0653">Protein transport</keyword>
<evidence type="ECO:0000313" key="10">
    <source>
        <dbReference type="EMBL" id="AQW21795.1"/>
    </source>
</evidence>
<keyword evidence="8 9" id="KW-0472">Membrane</keyword>
<evidence type="ECO:0000256" key="5">
    <source>
        <dbReference type="ARBA" id="ARBA00022927"/>
    </source>
</evidence>
<dbReference type="RefSeq" id="WP_035167589.1">
    <property type="nucleotide sequence ID" value="NZ_CP018906.1"/>
</dbReference>
<dbReference type="OrthoDB" id="9813233at2"/>
<gene>
    <name evidence="9" type="primary">secE</name>
    <name evidence="10" type="ORF">PL11_007640</name>
</gene>
<dbReference type="GO" id="GO:0005886">
    <property type="term" value="C:plasma membrane"/>
    <property type="evidence" value="ECO:0007669"/>
    <property type="project" value="UniProtKB-SubCell"/>
</dbReference>
<keyword evidence="3 9" id="KW-1003">Cell membrane</keyword>
<dbReference type="eggNOG" id="COG0690">
    <property type="taxonomic scope" value="Bacteria"/>
</dbReference>
<dbReference type="GO" id="GO:0009306">
    <property type="term" value="P:protein secretion"/>
    <property type="evidence" value="ECO:0007669"/>
    <property type="project" value="UniProtKB-UniRule"/>
</dbReference>
<keyword evidence="11" id="KW-1185">Reference proteome</keyword>
<evidence type="ECO:0000256" key="9">
    <source>
        <dbReference type="HAMAP-Rule" id="MF_00422"/>
    </source>
</evidence>
<evidence type="ECO:0000256" key="4">
    <source>
        <dbReference type="ARBA" id="ARBA00022692"/>
    </source>
</evidence>
<dbReference type="PANTHER" id="PTHR33910:SF1">
    <property type="entry name" value="PROTEIN TRANSLOCASE SUBUNIT SECE"/>
    <property type="match status" value="1"/>
</dbReference>
<proteinExistence type="inferred from homology"/>
<dbReference type="InterPro" id="IPR038379">
    <property type="entry name" value="SecE_sf"/>
</dbReference>
<keyword evidence="7 9" id="KW-0811">Translocation</keyword>
<dbReference type="InterPro" id="IPR005807">
    <property type="entry name" value="SecE_bac"/>
</dbReference>
<protein>
    <recommendedName>
        <fullName evidence="9">Protein translocase subunit SecE</fullName>
    </recommendedName>
</protein>
<keyword evidence="6 9" id="KW-1133">Transmembrane helix</keyword>
<dbReference type="Proteomes" id="UP000030361">
    <property type="component" value="Chromosome"/>
</dbReference>
<evidence type="ECO:0000256" key="8">
    <source>
        <dbReference type="ARBA" id="ARBA00023136"/>
    </source>
</evidence>
<dbReference type="HAMAP" id="MF_00422">
    <property type="entry name" value="SecE"/>
    <property type="match status" value="1"/>
</dbReference>
<dbReference type="NCBIfam" id="TIGR00964">
    <property type="entry name" value="secE_bact"/>
    <property type="match status" value="1"/>
</dbReference>
<comment type="similarity">
    <text evidence="9">Belongs to the SecE/SEC61-gamma family.</text>
</comment>
<reference evidence="10 11" key="1">
    <citation type="journal article" date="2015" name="Genome Announc.">
        <title>Genome Sequence of Lactobacillus curieae CCTCC M 2011381T, a Novel Producer of Gamma-aminobutyric Acid.</title>
        <authorList>
            <person name="Wang Y."/>
            <person name="Wang Y."/>
            <person name="Lang C."/>
            <person name="Wei D."/>
            <person name="Xu P."/>
            <person name="Xie J."/>
        </authorList>
    </citation>
    <scope>NUCLEOTIDE SEQUENCE [LARGE SCALE GENOMIC DNA]</scope>
    <source>
        <strain evidence="10 11">CCTCC M 2011381</strain>
    </source>
</reference>
<organism evidence="10 11">
    <name type="scientific">Lentilactobacillus curieae</name>
    <dbReference type="NCBI Taxonomy" id="1138822"/>
    <lineage>
        <taxon>Bacteria</taxon>
        <taxon>Bacillati</taxon>
        <taxon>Bacillota</taxon>
        <taxon>Bacilli</taxon>
        <taxon>Lactobacillales</taxon>
        <taxon>Lactobacillaceae</taxon>
        <taxon>Lentilactobacillus</taxon>
    </lineage>
</organism>
<evidence type="ECO:0000256" key="7">
    <source>
        <dbReference type="ARBA" id="ARBA00023010"/>
    </source>
</evidence>
<evidence type="ECO:0000256" key="2">
    <source>
        <dbReference type="ARBA" id="ARBA00022448"/>
    </source>
</evidence>
<dbReference type="GO" id="GO:0065002">
    <property type="term" value="P:intracellular protein transmembrane transport"/>
    <property type="evidence" value="ECO:0007669"/>
    <property type="project" value="UniProtKB-UniRule"/>
</dbReference>
<sequence length="58" mass="6512">MKLGKFFKSVVTEMKMVTWPNAKQTKTDTSTVIGTAILMAIFLGIVDWLVQYGLQFLA</sequence>
<dbReference type="Gene3D" id="1.20.5.1030">
    <property type="entry name" value="Preprotein translocase secy subunit"/>
    <property type="match status" value="1"/>
</dbReference>
<dbReference type="GO" id="GO:0008320">
    <property type="term" value="F:protein transmembrane transporter activity"/>
    <property type="evidence" value="ECO:0007669"/>
    <property type="project" value="UniProtKB-UniRule"/>
</dbReference>
<comment type="function">
    <text evidence="9">Essential subunit of the Sec protein translocation channel SecYEG. Clamps together the 2 halves of SecY. May contact the channel plug during translocation.</text>
</comment>
<evidence type="ECO:0000256" key="6">
    <source>
        <dbReference type="ARBA" id="ARBA00022989"/>
    </source>
</evidence>
<accession>A0A1S6QJL1</accession>
<dbReference type="Pfam" id="PF00584">
    <property type="entry name" value="SecE"/>
    <property type="match status" value="1"/>
</dbReference>
<keyword evidence="4 9" id="KW-0812">Transmembrane</keyword>
<evidence type="ECO:0000256" key="1">
    <source>
        <dbReference type="ARBA" id="ARBA00004370"/>
    </source>
</evidence>
<name>A0A1S6QJL1_9LACO</name>
<dbReference type="GO" id="GO:0006605">
    <property type="term" value="P:protein targeting"/>
    <property type="evidence" value="ECO:0007669"/>
    <property type="project" value="UniProtKB-UniRule"/>
</dbReference>
<comment type="subunit">
    <text evidence="9">Component of the Sec protein translocase complex. Heterotrimer consisting of SecY, SecE and SecG subunits. The heterotrimers can form oligomers, although 1 heterotrimer is thought to be able to translocate proteins. Interacts with the ribosome. Interacts with SecDF, and other proteins may be involved. Interacts with SecA.</text>
</comment>
<dbReference type="AlphaFoldDB" id="A0A1S6QJL1"/>
<dbReference type="PANTHER" id="PTHR33910">
    <property type="entry name" value="PROTEIN TRANSLOCASE SUBUNIT SECE"/>
    <property type="match status" value="1"/>
</dbReference>
<comment type="subcellular location">
    <subcellularLocation>
        <location evidence="9">Cell membrane</location>
        <topology evidence="9">Single-pass membrane protein</topology>
    </subcellularLocation>
    <subcellularLocation>
        <location evidence="1">Membrane</location>
    </subcellularLocation>
</comment>
<feature type="transmembrane region" description="Helical" evidence="9">
    <location>
        <begin position="31"/>
        <end position="50"/>
    </location>
</feature>
<keyword evidence="2 9" id="KW-0813">Transport</keyword>
<dbReference type="KEGG" id="lcu:PL11_007640"/>